<keyword evidence="2" id="KW-1185">Reference proteome</keyword>
<evidence type="ECO:0000313" key="1">
    <source>
        <dbReference type="EMBL" id="CAG9932888.1"/>
    </source>
</evidence>
<accession>A0ABM8YZA5</accession>
<organism evidence="1 2">
    <name type="scientific">Candidatus Nitrotoga arctica</name>
    <dbReference type="NCBI Taxonomy" id="453162"/>
    <lineage>
        <taxon>Bacteria</taxon>
        <taxon>Pseudomonadati</taxon>
        <taxon>Pseudomonadota</taxon>
        <taxon>Betaproteobacteria</taxon>
        <taxon>Nitrosomonadales</taxon>
        <taxon>Gallionellaceae</taxon>
        <taxon>Candidatus Nitrotoga</taxon>
    </lineage>
</organism>
<evidence type="ECO:0000313" key="2">
    <source>
        <dbReference type="Proteomes" id="UP000839052"/>
    </source>
</evidence>
<sequence length="47" mass="5246">MRTASRIVSRTSMRNTIHAAFNNMRDNLNSVLSVEIELELTATPLGN</sequence>
<gene>
    <name evidence="1" type="ORF">NTG6680_1635</name>
</gene>
<dbReference type="Proteomes" id="UP000839052">
    <property type="component" value="Chromosome"/>
</dbReference>
<protein>
    <submittedName>
        <fullName evidence="1">Uncharacterized protein</fullName>
    </submittedName>
</protein>
<proteinExistence type="predicted"/>
<dbReference type="EMBL" id="OU912926">
    <property type="protein sequence ID" value="CAG9932888.1"/>
    <property type="molecule type" value="Genomic_DNA"/>
</dbReference>
<name>A0ABM8YZA5_9PROT</name>
<reference evidence="1 2" key="1">
    <citation type="submission" date="2021-10" db="EMBL/GenBank/DDBJ databases">
        <authorList>
            <person name="Koch H."/>
        </authorList>
    </citation>
    <scope>NUCLEOTIDE SEQUENCE [LARGE SCALE GENOMIC DNA]</scope>
    <source>
        <strain evidence="1">6680</strain>
    </source>
</reference>